<dbReference type="VEuPathDB" id="TriTrypDB:TM35_000092080"/>
<accession>A0A1X0P035</accession>
<protein>
    <submittedName>
        <fullName evidence="2">Uncharacterized protein</fullName>
    </submittedName>
</protein>
<feature type="transmembrane region" description="Helical" evidence="1">
    <location>
        <begin position="43"/>
        <end position="60"/>
    </location>
</feature>
<evidence type="ECO:0000313" key="3">
    <source>
        <dbReference type="Proteomes" id="UP000192257"/>
    </source>
</evidence>
<keyword evidence="1" id="KW-0472">Membrane</keyword>
<dbReference type="Proteomes" id="UP000192257">
    <property type="component" value="Unassembled WGS sequence"/>
</dbReference>
<keyword evidence="3" id="KW-1185">Reference proteome</keyword>
<dbReference type="RefSeq" id="XP_028884224.1">
    <property type="nucleotide sequence ID" value="XM_029024447.1"/>
</dbReference>
<evidence type="ECO:0000313" key="2">
    <source>
        <dbReference type="EMBL" id="ORC90158.1"/>
    </source>
</evidence>
<comment type="caution">
    <text evidence="2">The sequence shown here is derived from an EMBL/GenBank/DDBJ whole genome shotgun (WGS) entry which is preliminary data.</text>
</comment>
<keyword evidence="1" id="KW-1133">Transmembrane helix</keyword>
<keyword evidence="1" id="KW-0812">Transmembrane</keyword>
<proteinExistence type="predicted"/>
<gene>
    <name evidence="2" type="ORF">TM35_000092080</name>
</gene>
<organism evidence="2 3">
    <name type="scientific">Trypanosoma theileri</name>
    <dbReference type="NCBI Taxonomy" id="67003"/>
    <lineage>
        <taxon>Eukaryota</taxon>
        <taxon>Discoba</taxon>
        <taxon>Euglenozoa</taxon>
        <taxon>Kinetoplastea</taxon>
        <taxon>Metakinetoplastina</taxon>
        <taxon>Trypanosomatida</taxon>
        <taxon>Trypanosomatidae</taxon>
        <taxon>Trypanosoma</taxon>
    </lineage>
</organism>
<dbReference type="EMBL" id="NBCO01000009">
    <property type="protein sequence ID" value="ORC90158.1"/>
    <property type="molecule type" value="Genomic_DNA"/>
</dbReference>
<sequence>MKREASVAPPFPESCRLKFVPSGCPNSVPGKARVFFPSVKGSFVFGLPCFWFHGVSVFAWKRKKDFVTAKGMVRYVVRGPFDIESCPRNVVWDRELEMAAVRGQKPLR</sequence>
<reference evidence="2 3" key="1">
    <citation type="submission" date="2017-03" db="EMBL/GenBank/DDBJ databases">
        <title>An alternative strategy for trypanosome survival in the mammalian bloodstream revealed through genome and transcriptome analysis of the ubiquitous bovine parasite Trypanosoma (Megatrypanum) theileri.</title>
        <authorList>
            <person name="Kelly S."/>
            <person name="Ivens A."/>
            <person name="Mott A."/>
            <person name="O'Neill E."/>
            <person name="Emms D."/>
            <person name="Macleod O."/>
            <person name="Voorheis P."/>
            <person name="Matthews J."/>
            <person name="Matthews K."/>
            <person name="Carrington M."/>
        </authorList>
    </citation>
    <scope>NUCLEOTIDE SEQUENCE [LARGE SCALE GENOMIC DNA]</scope>
    <source>
        <strain evidence="2">Edinburgh</strain>
    </source>
</reference>
<dbReference type="AlphaFoldDB" id="A0A1X0P035"/>
<dbReference type="GeneID" id="39984227"/>
<evidence type="ECO:0000256" key="1">
    <source>
        <dbReference type="SAM" id="Phobius"/>
    </source>
</evidence>
<name>A0A1X0P035_9TRYP</name>